<dbReference type="AlphaFoldDB" id="A0AAV4N237"/>
<feature type="compositionally biased region" description="Basic and acidic residues" evidence="1">
    <location>
        <begin position="88"/>
        <end position="97"/>
    </location>
</feature>
<evidence type="ECO:0000313" key="2">
    <source>
        <dbReference type="EMBL" id="GIX78063.1"/>
    </source>
</evidence>
<dbReference type="EMBL" id="BPLQ01001073">
    <property type="protein sequence ID" value="GIX78063.1"/>
    <property type="molecule type" value="Genomic_DNA"/>
</dbReference>
<name>A0AAV4N237_9ARAC</name>
<protein>
    <submittedName>
        <fullName evidence="2">Uncharacterized protein</fullName>
    </submittedName>
</protein>
<sequence length="110" mass="12793">MNCEASMRWRHRARRGRGPFRGARMVPVGPPVTMVHGILSFLDQERSRHGDRIRLWKRRLLRFSSFQRRHFPNPGKISSLSLSERKEGFCRSGKPDHVSGIGGLNRDRED</sequence>
<organism evidence="2 3">
    <name type="scientific">Caerostris darwini</name>
    <dbReference type="NCBI Taxonomy" id="1538125"/>
    <lineage>
        <taxon>Eukaryota</taxon>
        <taxon>Metazoa</taxon>
        <taxon>Ecdysozoa</taxon>
        <taxon>Arthropoda</taxon>
        <taxon>Chelicerata</taxon>
        <taxon>Arachnida</taxon>
        <taxon>Araneae</taxon>
        <taxon>Araneomorphae</taxon>
        <taxon>Entelegynae</taxon>
        <taxon>Araneoidea</taxon>
        <taxon>Araneidae</taxon>
        <taxon>Caerostris</taxon>
    </lineage>
</organism>
<evidence type="ECO:0000313" key="3">
    <source>
        <dbReference type="Proteomes" id="UP001054837"/>
    </source>
</evidence>
<dbReference type="Proteomes" id="UP001054837">
    <property type="component" value="Unassembled WGS sequence"/>
</dbReference>
<reference evidence="2 3" key="1">
    <citation type="submission" date="2021-06" db="EMBL/GenBank/DDBJ databases">
        <title>Caerostris darwini draft genome.</title>
        <authorList>
            <person name="Kono N."/>
            <person name="Arakawa K."/>
        </authorList>
    </citation>
    <scope>NUCLEOTIDE SEQUENCE [LARGE SCALE GENOMIC DNA]</scope>
</reference>
<feature type="region of interest" description="Disordered" evidence="1">
    <location>
        <begin position="88"/>
        <end position="110"/>
    </location>
</feature>
<keyword evidence="3" id="KW-1185">Reference proteome</keyword>
<proteinExistence type="predicted"/>
<accession>A0AAV4N237</accession>
<comment type="caution">
    <text evidence="2">The sequence shown here is derived from an EMBL/GenBank/DDBJ whole genome shotgun (WGS) entry which is preliminary data.</text>
</comment>
<evidence type="ECO:0000256" key="1">
    <source>
        <dbReference type="SAM" id="MobiDB-lite"/>
    </source>
</evidence>
<gene>
    <name evidence="2" type="primary">AVEN_58657_1</name>
    <name evidence="2" type="ORF">CDAR_385441</name>
</gene>